<name>A0A0F9FYJ7_9ZZZZ</name>
<organism evidence="1">
    <name type="scientific">marine sediment metagenome</name>
    <dbReference type="NCBI Taxonomy" id="412755"/>
    <lineage>
        <taxon>unclassified sequences</taxon>
        <taxon>metagenomes</taxon>
        <taxon>ecological metagenomes</taxon>
    </lineage>
</organism>
<evidence type="ECO:0000313" key="1">
    <source>
        <dbReference type="EMBL" id="KKL91383.1"/>
    </source>
</evidence>
<accession>A0A0F9FYJ7</accession>
<dbReference type="EMBL" id="LAZR01019745">
    <property type="protein sequence ID" value="KKL91383.1"/>
    <property type="molecule type" value="Genomic_DNA"/>
</dbReference>
<reference evidence="1" key="1">
    <citation type="journal article" date="2015" name="Nature">
        <title>Complex archaea that bridge the gap between prokaryotes and eukaryotes.</title>
        <authorList>
            <person name="Spang A."/>
            <person name="Saw J.H."/>
            <person name="Jorgensen S.L."/>
            <person name="Zaremba-Niedzwiedzka K."/>
            <person name="Martijn J."/>
            <person name="Lind A.E."/>
            <person name="van Eijk R."/>
            <person name="Schleper C."/>
            <person name="Guy L."/>
            <person name="Ettema T.J."/>
        </authorList>
    </citation>
    <scope>NUCLEOTIDE SEQUENCE</scope>
</reference>
<gene>
    <name evidence="1" type="ORF">LCGC14_1895230</name>
</gene>
<comment type="caution">
    <text evidence="1">The sequence shown here is derived from an EMBL/GenBank/DDBJ whole genome shotgun (WGS) entry which is preliminary data.</text>
</comment>
<proteinExistence type="predicted"/>
<dbReference type="AlphaFoldDB" id="A0A0F9FYJ7"/>
<sequence length="146" mass="15990">MILGIVGCEAAKFTVETEILARLVIRRAIGLTMATFPGIRVVSGACHLGGIDIWAIEEAKDFGVETQEFPPAMQSWTNGYRLRNIQIAQQSDKVICITVKVLPAGYAGMRFERCYHCNTLDHVKSGGCWTVKYARTIGKAGEVIAV</sequence>
<protein>
    <submittedName>
        <fullName evidence="1">Uncharacterized protein</fullName>
    </submittedName>
</protein>